<dbReference type="AlphaFoldDB" id="A0A075H0W0"/>
<name>A0A075H0W0_9ARCH</name>
<reference evidence="1" key="1">
    <citation type="journal article" date="2014" name="Genome Biol. Evol.">
        <title>Pangenome evidence for extensive interdomain horizontal transfer affecting lineage core and shell genes in uncultured planktonic thaumarchaeota and euryarchaeota.</title>
        <authorList>
            <person name="Deschamps P."/>
            <person name="Zivanovic Y."/>
            <person name="Moreira D."/>
            <person name="Rodriguez-Valera F."/>
            <person name="Lopez-Garcia P."/>
        </authorList>
    </citation>
    <scope>NUCLEOTIDE SEQUENCE</scope>
</reference>
<evidence type="ECO:0000313" key="1">
    <source>
        <dbReference type="EMBL" id="AIF08770.1"/>
    </source>
</evidence>
<sequence>MILPETDIGGFPLVELHFAPRDSKALSNGFMGLLFRLWSPDKTVLPSDRAEMAVANLIVVPELAASMKPPSSFNSPELFTVTLSPVSFISTPKFLQALIVALVSPDFKIFLIILLPSVSVAKKIALCV</sequence>
<dbReference type="EMBL" id="KF900841">
    <property type="protein sequence ID" value="AIF08770.1"/>
    <property type="molecule type" value="Genomic_DNA"/>
</dbReference>
<proteinExistence type="predicted"/>
<organism evidence="1">
    <name type="scientific">uncultured marine thaumarchaeote KM3_32_D07</name>
    <dbReference type="NCBI Taxonomy" id="1456123"/>
    <lineage>
        <taxon>Archaea</taxon>
        <taxon>Nitrososphaerota</taxon>
        <taxon>environmental samples</taxon>
    </lineage>
</organism>
<accession>A0A075H0W0</accession>
<protein>
    <submittedName>
        <fullName evidence="1">Uncharacterized protein</fullName>
    </submittedName>
</protein>